<evidence type="ECO:0000256" key="3">
    <source>
        <dbReference type="ARBA" id="ARBA00018111"/>
    </source>
</evidence>
<organism evidence="6 7">
    <name type="scientific">Rhodovarius crocodyli</name>
    <dbReference type="NCBI Taxonomy" id="1979269"/>
    <lineage>
        <taxon>Bacteria</taxon>
        <taxon>Pseudomonadati</taxon>
        <taxon>Pseudomonadota</taxon>
        <taxon>Alphaproteobacteria</taxon>
        <taxon>Acetobacterales</taxon>
        <taxon>Roseomonadaceae</taxon>
        <taxon>Rhodovarius</taxon>
    </lineage>
</organism>
<evidence type="ECO:0000313" key="7">
    <source>
        <dbReference type="Proteomes" id="UP000282957"/>
    </source>
</evidence>
<dbReference type="RefSeq" id="WP_127786235.1">
    <property type="nucleotide sequence ID" value="NZ_SACL01000001.1"/>
</dbReference>
<evidence type="ECO:0000256" key="1">
    <source>
        <dbReference type="ARBA" id="ARBA00004496"/>
    </source>
</evidence>
<comment type="subcellular location">
    <subcellularLocation>
        <location evidence="1">Cytoplasm</location>
    </subcellularLocation>
</comment>
<evidence type="ECO:0000313" key="6">
    <source>
        <dbReference type="EMBL" id="RVT99340.1"/>
    </source>
</evidence>
<feature type="domain" description="RecX second three-helical" evidence="5">
    <location>
        <begin position="80"/>
        <end position="120"/>
    </location>
</feature>
<comment type="similarity">
    <text evidence="2">Belongs to the RecX family.</text>
</comment>
<evidence type="ECO:0000259" key="5">
    <source>
        <dbReference type="Pfam" id="PF02631"/>
    </source>
</evidence>
<dbReference type="InterPro" id="IPR053924">
    <property type="entry name" value="RecX_HTH_2nd"/>
</dbReference>
<dbReference type="Proteomes" id="UP000282957">
    <property type="component" value="Unassembled WGS sequence"/>
</dbReference>
<gene>
    <name evidence="6" type="ORF">EOD42_04400</name>
</gene>
<reference evidence="6 7" key="1">
    <citation type="submission" date="2019-01" db="EMBL/GenBank/DDBJ databases">
        <authorList>
            <person name="Chen W.-M."/>
        </authorList>
    </citation>
    <scope>NUCLEOTIDE SEQUENCE [LARGE SCALE GENOMIC DNA]</scope>
    <source>
        <strain evidence="6 7">CCP-6</strain>
    </source>
</reference>
<keyword evidence="7" id="KW-1185">Reference proteome</keyword>
<evidence type="ECO:0000256" key="4">
    <source>
        <dbReference type="ARBA" id="ARBA00022490"/>
    </source>
</evidence>
<dbReference type="EMBL" id="SACL01000001">
    <property type="protein sequence ID" value="RVT99340.1"/>
    <property type="molecule type" value="Genomic_DNA"/>
</dbReference>
<accession>A0A437MP01</accession>
<name>A0A437MP01_9PROT</name>
<protein>
    <recommendedName>
        <fullName evidence="3">Regulatory protein RecX</fullName>
    </recommendedName>
</protein>
<dbReference type="Pfam" id="PF02631">
    <property type="entry name" value="RecX_HTH2"/>
    <property type="match status" value="1"/>
</dbReference>
<comment type="caution">
    <text evidence="6">The sequence shown here is derived from an EMBL/GenBank/DDBJ whole genome shotgun (WGS) entry which is preliminary data.</text>
</comment>
<evidence type="ECO:0000256" key="2">
    <source>
        <dbReference type="ARBA" id="ARBA00009695"/>
    </source>
</evidence>
<keyword evidence="4" id="KW-0963">Cytoplasm</keyword>
<sequence length="189" mass="20198">MRPPRKLGPAPTEARLREAALRHLSRFSATEAGLRRVLTNKVRRWATMAEAEGRDTAAVAPALAAIPAIVAAMVGAGAVDDTAFAEARARRLLRGGRSRRAAAAHLAAKGIAVETASAALDQGPDERDAALALCKRRRIGPFGPPDPPPELYMKWLGTLARAGFARDIAEAALRRDPEEAADRLIAMRQ</sequence>
<dbReference type="GO" id="GO:0005737">
    <property type="term" value="C:cytoplasm"/>
    <property type="evidence" value="ECO:0007669"/>
    <property type="project" value="UniProtKB-SubCell"/>
</dbReference>
<dbReference type="AlphaFoldDB" id="A0A437MP01"/>
<dbReference type="OrthoDB" id="7282296at2"/>
<proteinExistence type="inferred from homology"/>